<dbReference type="RefSeq" id="WP_271920226.1">
    <property type="nucleotide sequence ID" value="NZ_JAQNDO010000001.1"/>
</dbReference>
<dbReference type="PANTHER" id="PTHR48125">
    <property type="entry name" value="LP07818P1"/>
    <property type="match status" value="1"/>
</dbReference>
<evidence type="ECO:0000256" key="1">
    <source>
        <dbReference type="SAM" id="MobiDB-lite"/>
    </source>
</evidence>
<name>A0ABT5ES90_9BACT</name>
<keyword evidence="2" id="KW-0732">Signal</keyword>
<dbReference type="PROSITE" id="PS51257">
    <property type="entry name" value="PROKAR_LIPOPROTEIN"/>
    <property type="match status" value="1"/>
</dbReference>
<sequence length="714" mass="76109">MRTLRPTALLLASTSIVSCGGAEPAVTSAPPARSTVVTATAAPTGEPKPPKPPKPVADPCARPTAPIEELTTAEGATVFTTDGAYLVWSDGHAVVRAAMNGGDRRTLVADVTKQSVVRGLALSQGEVWFRAEERYDQGCAGLLGFVGQNGGPMTSVTPEGCISGFALTPNRVVFTREESVPTQSGISSGLYAAPRKGGPGKTLLRPFGGSHGVATDGAFVYFQGGYDMLHRMPVDGGSDAQAVSDGKIGDAFGGYDGRRFTLAGNDIFALHGHPNLGGMKIARLTKDGKDPQLLGPAVPAHPSGATLPAGPLVTDAQFVYWASPLRGAVLRVPRDGSCAPYEIATDREKPDWVAVAGSYVYWMDLDAKPPRIARRKLYEDPEPPVVPAATTALPTAAPTPPPAPPAPTFAAPERPFVLAGEFAEPTTVSFAAGKVFVLLRDDGPKPRNDEDAPSPYWIHVLELRGTKFQPIKKHWIEGHLVAERVVEKNGKLYLVVRNPDARGEAHYYEPLGAGKQLAGYDGEWEDPTGPNMPPSCEAAPPPATKLAPMRDLYGWPRLDDARFFIGTSCDGKPKIQVLFQDKSQMIAAEPSDELMHTQLGILWKSTAGVFLFEKGAFRRIAASLPKNTWDVLRAPDGTIVARGQENFALRGEEWAPWQLAGGSARFTVVSDGAALWAHVGESSIYITELHRYAPGGANDVARIDTSTARLPKGR</sequence>
<evidence type="ECO:0000256" key="2">
    <source>
        <dbReference type="SAM" id="SignalP"/>
    </source>
</evidence>
<gene>
    <name evidence="3" type="ORF">POL67_22295</name>
</gene>
<dbReference type="PANTHER" id="PTHR48125:SF12">
    <property type="entry name" value="AT HOOK TRANSCRIPTION FACTOR FAMILY-RELATED"/>
    <property type="match status" value="1"/>
</dbReference>
<evidence type="ECO:0008006" key="5">
    <source>
        <dbReference type="Google" id="ProtNLM"/>
    </source>
</evidence>
<reference evidence="3 4" key="1">
    <citation type="submission" date="2022-11" db="EMBL/GenBank/DDBJ databases">
        <title>Minimal conservation of predation-associated metabolite biosynthetic gene clusters underscores biosynthetic potential of Myxococcota including descriptions for ten novel species: Archangium lansinium sp. nov., Myxococcus landrumus sp. nov., Nannocystis bai.</title>
        <authorList>
            <person name="Ahearne A."/>
            <person name="Stevens C."/>
            <person name="Dowd S."/>
        </authorList>
    </citation>
    <scope>NUCLEOTIDE SEQUENCE [LARGE SCALE GENOMIC DNA]</scope>
    <source>
        <strain evidence="3 4">RJM3</strain>
    </source>
</reference>
<keyword evidence="4" id="KW-1185">Reference proteome</keyword>
<evidence type="ECO:0000313" key="3">
    <source>
        <dbReference type="EMBL" id="MDC0744078.1"/>
    </source>
</evidence>
<organism evidence="3 4">
    <name type="scientific">Polyangium mundeleinium</name>
    <dbReference type="NCBI Taxonomy" id="2995306"/>
    <lineage>
        <taxon>Bacteria</taxon>
        <taxon>Pseudomonadati</taxon>
        <taxon>Myxococcota</taxon>
        <taxon>Polyangia</taxon>
        <taxon>Polyangiales</taxon>
        <taxon>Polyangiaceae</taxon>
        <taxon>Polyangium</taxon>
    </lineage>
</organism>
<protein>
    <recommendedName>
        <fullName evidence="5">DUF5050 domain-containing protein</fullName>
    </recommendedName>
</protein>
<feature type="signal peptide" evidence="2">
    <location>
        <begin position="1"/>
        <end position="24"/>
    </location>
</feature>
<evidence type="ECO:0000313" key="4">
    <source>
        <dbReference type="Proteomes" id="UP001221411"/>
    </source>
</evidence>
<feature type="region of interest" description="Disordered" evidence="1">
    <location>
        <begin position="21"/>
        <end position="62"/>
    </location>
</feature>
<dbReference type="EMBL" id="JAQNDO010000001">
    <property type="protein sequence ID" value="MDC0744078.1"/>
    <property type="molecule type" value="Genomic_DNA"/>
</dbReference>
<accession>A0ABT5ES90</accession>
<dbReference type="Proteomes" id="UP001221411">
    <property type="component" value="Unassembled WGS sequence"/>
</dbReference>
<proteinExistence type="predicted"/>
<comment type="caution">
    <text evidence="3">The sequence shown here is derived from an EMBL/GenBank/DDBJ whole genome shotgun (WGS) entry which is preliminary data.</text>
</comment>
<dbReference type="SUPFAM" id="SSF63825">
    <property type="entry name" value="YWTD domain"/>
    <property type="match status" value="1"/>
</dbReference>
<feature type="chain" id="PRO_5045132491" description="DUF5050 domain-containing protein" evidence="2">
    <location>
        <begin position="25"/>
        <end position="714"/>
    </location>
</feature>
<feature type="compositionally biased region" description="Pro residues" evidence="1">
    <location>
        <begin position="46"/>
        <end position="56"/>
    </location>
</feature>